<keyword evidence="3 4" id="KW-0408">Iron</keyword>
<organism evidence="8 9">
    <name type="scientific">Desulfoprunum benzoelyticum</name>
    <dbReference type="NCBI Taxonomy" id="1506996"/>
    <lineage>
        <taxon>Bacteria</taxon>
        <taxon>Pseudomonadati</taxon>
        <taxon>Thermodesulfobacteriota</taxon>
        <taxon>Desulfobulbia</taxon>
        <taxon>Desulfobulbales</taxon>
        <taxon>Desulfobulbaceae</taxon>
        <taxon>Desulfoprunum</taxon>
    </lineage>
</organism>
<evidence type="ECO:0000256" key="2">
    <source>
        <dbReference type="ARBA" id="ARBA00022723"/>
    </source>
</evidence>
<keyword evidence="5" id="KW-0472">Membrane</keyword>
<dbReference type="EMBL" id="JACHEO010000032">
    <property type="protein sequence ID" value="MBB5349652.1"/>
    <property type="molecule type" value="Genomic_DNA"/>
</dbReference>
<keyword evidence="5" id="KW-1133">Transmembrane helix</keyword>
<proteinExistence type="predicted"/>
<evidence type="ECO:0000256" key="4">
    <source>
        <dbReference type="PROSITE-ProRule" id="PRU00433"/>
    </source>
</evidence>
<dbReference type="InterPro" id="IPR009056">
    <property type="entry name" value="Cyt_c-like_dom"/>
</dbReference>
<feature type="transmembrane region" description="Helical" evidence="5">
    <location>
        <begin position="138"/>
        <end position="156"/>
    </location>
</feature>
<evidence type="ECO:0000313" key="9">
    <source>
        <dbReference type="Proteomes" id="UP000539642"/>
    </source>
</evidence>
<dbReference type="GO" id="GO:0020037">
    <property type="term" value="F:heme binding"/>
    <property type="evidence" value="ECO:0007669"/>
    <property type="project" value="InterPro"/>
</dbReference>
<dbReference type="GO" id="GO:0046872">
    <property type="term" value="F:metal ion binding"/>
    <property type="evidence" value="ECO:0007669"/>
    <property type="project" value="UniProtKB-KW"/>
</dbReference>
<dbReference type="GO" id="GO:0009055">
    <property type="term" value="F:electron transfer activity"/>
    <property type="evidence" value="ECO:0007669"/>
    <property type="project" value="InterPro"/>
</dbReference>
<keyword evidence="5" id="KW-0812">Transmembrane</keyword>
<evidence type="ECO:0000256" key="5">
    <source>
        <dbReference type="SAM" id="Phobius"/>
    </source>
</evidence>
<sequence length="180" mass="18704">MRIGWLRQVRYLPICFLLFCFPPSTGAADLAAGDPLRGQSLFAGATPLAQGGAPCLACHGIAGRGMGMAGSASFGPDLTTIFDDYGAEGIAAMLDDLAFPSMEPIYATRPLTVEEQADMGAYLAKTAGEAQLPAGNRMAGHVAIGLAVITALLVMFGRGRLHGVRRPLVLGLGTGQGERR</sequence>
<dbReference type="SUPFAM" id="SSF46626">
    <property type="entry name" value="Cytochrome c"/>
    <property type="match status" value="1"/>
</dbReference>
<dbReference type="AlphaFoldDB" id="A0A840UV37"/>
<evidence type="ECO:0000256" key="3">
    <source>
        <dbReference type="ARBA" id="ARBA00023004"/>
    </source>
</evidence>
<evidence type="ECO:0000259" key="7">
    <source>
        <dbReference type="PROSITE" id="PS51007"/>
    </source>
</evidence>
<dbReference type="PROSITE" id="PS51007">
    <property type="entry name" value="CYTC"/>
    <property type="match status" value="1"/>
</dbReference>
<name>A0A840UV37_9BACT</name>
<reference evidence="8 9" key="1">
    <citation type="submission" date="2020-08" db="EMBL/GenBank/DDBJ databases">
        <title>Genomic Encyclopedia of Type Strains, Phase IV (KMG-IV): sequencing the most valuable type-strain genomes for metagenomic binning, comparative biology and taxonomic classification.</title>
        <authorList>
            <person name="Goeker M."/>
        </authorList>
    </citation>
    <scope>NUCLEOTIDE SEQUENCE [LARGE SCALE GENOMIC DNA]</scope>
    <source>
        <strain evidence="8 9">DSM 28570</strain>
    </source>
</reference>
<protein>
    <submittedName>
        <fullName evidence="8">Mono/diheme cytochrome c family protein</fullName>
    </submittedName>
</protein>
<dbReference type="Gene3D" id="1.10.760.10">
    <property type="entry name" value="Cytochrome c-like domain"/>
    <property type="match status" value="1"/>
</dbReference>
<gene>
    <name evidence="8" type="ORF">HNQ81_003408</name>
</gene>
<feature type="chain" id="PRO_5032709679" evidence="6">
    <location>
        <begin position="28"/>
        <end position="180"/>
    </location>
</feature>
<dbReference type="Pfam" id="PF00034">
    <property type="entry name" value="Cytochrom_C"/>
    <property type="match status" value="1"/>
</dbReference>
<accession>A0A840UV37</accession>
<evidence type="ECO:0000313" key="8">
    <source>
        <dbReference type="EMBL" id="MBB5349652.1"/>
    </source>
</evidence>
<comment type="caution">
    <text evidence="8">The sequence shown here is derived from an EMBL/GenBank/DDBJ whole genome shotgun (WGS) entry which is preliminary data.</text>
</comment>
<dbReference type="Proteomes" id="UP000539642">
    <property type="component" value="Unassembled WGS sequence"/>
</dbReference>
<dbReference type="RefSeq" id="WP_183352453.1">
    <property type="nucleotide sequence ID" value="NZ_JACHEO010000032.1"/>
</dbReference>
<keyword evidence="9" id="KW-1185">Reference proteome</keyword>
<dbReference type="InterPro" id="IPR036909">
    <property type="entry name" value="Cyt_c-like_dom_sf"/>
</dbReference>
<keyword evidence="2 4" id="KW-0479">Metal-binding</keyword>
<feature type="domain" description="Cytochrome c" evidence="7">
    <location>
        <begin position="33"/>
        <end position="127"/>
    </location>
</feature>
<keyword evidence="6" id="KW-0732">Signal</keyword>
<evidence type="ECO:0000256" key="6">
    <source>
        <dbReference type="SAM" id="SignalP"/>
    </source>
</evidence>
<feature type="signal peptide" evidence="6">
    <location>
        <begin position="1"/>
        <end position="27"/>
    </location>
</feature>
<evidence type="ECO:0000256" key="1">
    <source>
        <dbReference type="ARBA" id="ARBA00022617"/>
    </source>
</evidence>
<keyword evidence="1 4" id="KW-0349">Heme</keyword>